<keyword evidence="2" id="KW-1185">Reference proteome</keyword>
<accession>A0A7M5X1R0</accession>
<proteinExistence type="predicted"/>
<evidence type="ECO:0000313" key="2">
    <source>
        <dbReference type="Proteomes" id="UP000594262"/>
    </source>
</evidence>
<reference evidence="1" key="1">
    <citation type="submission" date="2021-01" db="UniProtKB">
        <authorList>
            <consortium name="EnsemblMetazoa"/>
        </authorList>
    </citation>
    <scope>IDENTIFICATION</scope>
</reference>
<dbReference type="Proteomes" id="UP000594262">
    <property type="component" value="Unplaced"/>
</dbReference>
<sequence>MFFYLPLQVVRLGELPHSVEPQLLNLGLMVEIPAIPGTSLTVDGKIIDPLQNTQYGGKYRGRQFAECTTSLLVGGENCKVYFDSEYLNTSVAGTDCSLV</sequence>
<dbReference type="AlphaFoldDB" id="A0A7M5X1R0"/>
<organism evidence="1 2">
    <name type="scientific">Clytia hemisphaerica</name>
    <dbReference type="NCBI Taxonomy" id="252671"/>
    <lineage>
        <taxon>Eukaryota</taxon>
        <taxon>Metazoa</taxon>
        <taxon>Cnidaria</taxon>
        <taxon>Hydrozoa</taxon>
        <taxon>Hydroidolina</taxon>
        <taxon>Leptothecata</taxon>
        <taxon>Obeliida</taxon>
        <taxon>Clytiidae</taxon>
        <taxon>Clytia</taxon>
    </lineage>
</organism>
<name>A0A7M5X1R0_9CNID</name>
<protein>
    <submittedName>
        <fullName evidence="1">Uncharacterized protein</fullName>
    </submittedName>
</protein>
<dbReference type="EnsemblMetazoa" id="CLYHEMT016417.1">
    <property type="protein sequence ID" value="CLYHEMP016417.1"/>
    <property type="gene ID" value="CLYHEMG016417"/>
</dbReference>
<evidence type="ECO:0000313" key="1">
    <source>
        <dbReference type="EnsemblMetazoa" id="CLYHEMP016417.1"/>
    </source>
</evidence>